<dbReference type="OrthoDB" id="9815002at2"/>
<evidence type="ECO:0000313" key="5">
    <source>
        <dbReference type="Proteomes" id="UP000219993"/>
    </source>
</evidence>
<dbReference type="InterPro" id="IPR018392">
    <property type="entry name" value="LysM"/>
</dbReference>
<dbReference type="Pfam" id="PF01464">
    <property type="entry name" value="SLT"/>
    <property type="match status" value="1"/>
</dbReference>
<dbReference type="InterPro" id="IPR006311">
    <property type="entry name" value="TAT_signal"/>
</dbReference>
<organism evidence="4 5">
    <name type="scientific">Halomonas beimenensis</name>
    <dbReference type="NCBI Taxonomy" id="475662"/>
    <lineage>
        <taxon>Bacteria</taxon>
        <taxon>Pseudomonadati</taxon>
        <taxon>Pseudomonadota</taxon>
        <taxon>Gammaproteobacteria</taxon>
        <taxon>Oceanospirillales</taxon>
        <taxon>Halomonadaceae</taxon>
        <taxon>Halomonas</taxon>
    </lineage>
</organism>
<protein>
    <submittedName>
        <fullName evidence="4">Membrane-bound lytic murein transglycosylase D</fullName>
    </submittedName>
</protein>
<accession>A0A291P760</accession>
<keyword evidence="2" id="KW-0732">Signal</keyword>
<comment type="similarity">
    <text evidence="1">Belongs to the transglycosylase Slt family.</text>
</comment>
<dbReference type="InterPro" id="IPR036779">
    <property type="entry name" value="LysM_dom_sf"/>
</dbReference>
<dbReference type="SUPFAM" id="SSF54106">
    <property type="entry name" value="LysM domain"/>
    <property type="match status" value="1"/>
</dbReference>
<feature type="domain" description="LysM" evidence="3">
    <location>
        <begin position="349"/>
        <end position="393"/>
    </location>
</feature>
<dbReference type="PROSITE" id="PS00922">
    <property type="entry name" value="TRANSGLYCOSYLASE"/>
    <property type="match status" value="1"/>
</dbReference>
<dbReference type="PANTHER" id="PTHR37423:SF2">
    <property type="entry name" value="MEMBRANE-BOUND LYTIC MUREIN TRANSGLYCOSYLASE C"/>
    <property type="match status" value="1"/>
</dbReference>
<dbReference type="EMBL" id="CP021435">
    <property type="protein sequence ID" value="ATJ82753.1"/>
    <property type="molecule type" value="Genomic_DNA"/>
</dbReference>
<evidence type="ECO:0000256" key="2">
    <source>
        <dbReference type="SAM" id="SignalP"/>
    </source>
</evidence>
<name>A0A291P760_9GAMM</name>
<feature type="signal peptide" evidence="2">
    <location>
        <begin position="1"/>
        <end position="25"/>
    </location>
</feature>
<sequence>MTYHTTRRRLLGFASTIAMTGALLAGAYSKASTLPAGRLAADTPVFTSGARGAPAGTRHFWDQLALEPADAWTRLRDTFRWQEQWQGGPGQARVQHWIDAYSAEPHNIVEITERARPWLAWILDRVERRNLPGEIALIPFVESAFDPEARSRFGAAGLWQIMPRTGDALGLRRDGAWDGRLDVVRSTQAALDYIELQAEQWYEGDIELSLAAYNAGAGTVNRARRQARAQGREGDYWDLALPDETMHYVPKLLAIAAIVADPERYGVELPDIDSQPTFARVPVTRTLGLEEAARLAGVPTGELAALNPGLRTRTVRPHQVRELLVPAAGADRLVAALDRPRPAGSRQEAVHVVQRGDTLSAIASRHAVAVADLARWNGIDRPDALQPGQQLTLSGR</sequence>
<proteinExistence type="inferred from homology"/>
<feature type="chain" id="PRO_5018288097" evidence="2">
    <location>
        <begin position="26"/>
        <end position="396"/>
    </location>
</feature>
<dbReference type="Pfam" id="PF01476">
    <property type="entry name" value="LysM"/>
    <property type="match status" value="1"/>
</dbReference>
<dbReference type="PROSITE" id="PS51318">
    <property type="entry name" value="TAT"/>
    <property type="match status" value="1"/>
</dbReference>
<dbReference type="RefSeq" id="WP_097789156.1">
    <property type="nucleotide sequence ID" value="NZ_BAAADT010000002.1"/>
</dbReference>
<dbReference type="PROSITE" id="PS51782">
    <property type="entry name" value="LYSM"/>
    <property type="match status" value="1"/>
</dbReference>
<keyword evidence="5" id="KW-1185">Reference proteome</keyword>
<dbReference type="Gene3D" id="3.10.350.10">
    <property type="entry name" value="LysM domain"/>
    <property type="match status" value="1"/>
</dbReference>
<dbReference type="InterPro" id="IPR008258">
    <property type="entry name" value="Transglycosylase_SLT_dom_1"/>
</dbReference>
<evidence type="ECO:0000256" key="1">
    <source>
        <dbReference type="ARBA" id="ARBA00007734"/>
    </source>
</evidence>
<dbReference type="InterPro" id="IPR023346">
    <property type="entry name" value="Lysozyme-like_dom_sf"/>
</dbReference>
<gene>
    <name evidence="4" type="primary">mltD</name>
    <name evidence="4" type="ORF">BEI_1766</name>
</gene>
<dbReference type="InterPro" id="IPR000189">
    <property type="entry name" value="Transglyc_AS"/>
</dbReference>
<dbReference type="KEGG" id="hbe:BEI_1766"/>
<dbReference type="AlphaFoldDB" id="A0A291P760"/>
<dbReference type="SUPFAM" id="SSF53955">
    <property type="entry name" value="Lysozyme-like"/>
    <property type="match status" value="1"/>
</dbReference>
<evidence type="ECO:0000313" key="4">
    <source>
        <dbReference type="EMBL" id="ATJ82753.1"/>
    </source>
</evidence>
<dbReference type="GO" id="GO:0000270">
    <property type="term" value="P:peptidoglycan metabolic process"/>
    <property type="evidence" value="ECO:0007669"/>
    <property type="project" value="InterPro"/>
</dbReference>
<dbReference type="SMART" id="SM00257">
    <property type="entry name" value="LysM"/>
    <property type="match status" value="1"/>
</dbReference>
<dbReference type="CDD" id="cd16894">
    <property type="entry name" value="MltD-like"/>
    <property type="match status" value="1"/>
</dbReference>
<dbReference type="GO" id="GO:0008933">
    <property type="term" value="F:peptidoglycan lytic transglycosylase activity"/>
    <property type="evidence" value="ECO:0007669"/>
    <property type="project" value="InterPro"/>
</dbReference>
<evidence type="ECO:0000259" key="3">
    <source>
        <dbReference type="PROSITE" id="PS51782"/>
    </source>
</evidence>
<dbReference type="CDD" id="cd00118">
    <property type="entry name" value="LysM"/>
    <property type="match status" value="1"/>
</dbReference>
<dbReference type="PANTHER" id="PTHR37423">
    <property type="entry name" value="SOLUBLE LYTIC MUREIN TRANSGLYCOSYLASE-RELATED"/>
    <property type="match status" value="1"/>
</dbReference>
<dbReference type="GO" id="GO:0016020">
    <property type="term" value="C:membrane"/>
    <property type="evidence" value="ECO:0007669"/>
    <property type="project" value="InterPro"/>
</dbReference>
<dbReference type="Proteomes" id="UP000219993">
    <property type="component" value="Chromosome"/>
</dbReference>
<reference evidence="4 5" key="1">
    <citation type="journal article" date="2017" name="Sci. Rep.">
        <title>Revealing the Saline Adaptation Strategies of the Halophilic Bacterium Halomonas beimenensis through High-throughput Omics and Transposon Mutagenesis Approaches.</title>
        <authorList>
            <person name="Chen Y.H."/>
            <person name="Lin S.S."/>
            <person name="Shyu Y.T."/>
        </authorList>
    </citation>
    <scope>NUCLEOTIDE SEQUENCE [LARGE SCALE GENOMIC DNA]</scope>
    <source>
        <strain evidence="4 5">NTU-111</strain>
    </source>
</reference>
<dbReference type="Gene3D" id="1.10.530.10">
    <property type="match status" value="1"/>
</dbReference>